<name>A0A6J2XJ72_SITOR</name>
<dbReference type="InterPro" id="IPR029154">
    <property type="entry name" value="HIBADH-like_NADP-bd"/>
</dbReference>
<dbReference type="GO" id="GO:0000785">
    <property type="term" value="C:chromatin"/>
    <property type="evidence" value="ECO:0007669"/>
    <property type="project" value="TreeGrafter"/>
</dbReference>
<dbReference type="Proteomes" id="UP000504635">
    <property type="component" value="Unplaced"/>
</dbReference>
<dbReference type="RefSeq" id="XP_030751528.1">
    <property type="nucleotide sequence ID" value="XM_030895668.1"/>
</dbReference>
<evidence type="ECO:0000256" key="1">
    <source>
        <dbReference type="ARBA" id="ARBA00007598"/>
    </source>
</evidence>
<dbReference type="KEGG" id="soy:115879036"/>
<evidence type="ECO:0000313" key="4">
    <source>
        <dbReference type="RefSeq" id="XP_030751528.1"/>
    </source>
</evidence>
<dbReference type="PANTHER" id="PTHR43580:SF2">
    <property type="entry name" value="CYTOKINE-LIKE NUCLEAR FACTOR N-PAC"/>
    <property type="match status" value="1"/>
</dbReference>
<dbReference type="Gene3D" id="1.10.1040.10">
    <property type="entry name" value="N-(1-d-carboxylethyl)-l-norvaline Dehydrogenase, domain 2"/>
    <property type="match status" value="1"/>
</dbReference>
<dbReference type="InParanoid" id="A0A6J2XJ72"/>
<dbReference type="GO" id="GO:0003677">
    <property type="term" value="F:DNA binding"/>
    <property type="evidence" value="ECO:0007669"/>
    <property type="project" value="TreeGrafter"/>
</dbReference>
<dbReference type="GO" id="GO:0051287">
    <property type="term" value="F:NAD binding"/>
    <property type="evidence" value="ECO:0007669"/>
    <property type="project" value="InterPro"/>
</dbReference>
<dbReference type="GO" id="GO:0140673">
    <property type="term" value="P:transcription elongation-coupled chromatin remodeling"/>
    <property type="evidence" value="ECO:0007669"/>
    <property type="project" value="TreeGrafter"/>
</dbReference>
<organism evidence="3 4">
    <name type="scientific">Sitophilus oryzae</name>
    <name type="common">Rice weevil</name>
    <name type="synonym">Curculio oryzae</name>
    <dbReference type="NCBI Taxonomy" id="7048"/>
    <lineage>
        <taxon>Eukaryota</taxon>
        <taxon>Metazoa</taxon>
        <taxon>Ecdysozoa</taxon>
        <taxon>Arthropoda</taxon>
        <taxon>Hexapoda</taxon>
        <taxon>Insecta</taxon>
        <taxon>Pterygota</taxon>
        <taxon>Neoptera</taxon>
        <taxon>Endopterygota</taxon>
        <taxon>Coleoptera</taxon>
        <taxon>Polyphaga</taxon>
        <taxon>Cucujiformia</taxon>
        <taxon>Curculionidae</taxon>
        <taxon>Dryophthorinae</taxon>
        <taxon>Sitophilus</taxon>
    </lineage>
</organism>
<evidence type="ECO:0000313" key="3">
    <source>
        <dbReference type="Proteomes" id="UP000504635"/>
    </source>
</evidence>
<evidence type="ECO:0000259" key="2">
    <source>
        <dbReference type="Pfam" id="PF14833"/>
    </source>
</evidence>
<dbReference type="OrthoDB" id="21615at2759"/>
<sequence>MGIEHLKDKGYVEMTIMAPERSREISGLVTKGGGTYLEAMNIGGSSSYAGSKDLYNECQSCFKAIVNKSELLGDDKSVGTGCMAYLNMKILRGIFLTGVTEGFAMADKCNIPLEHFSRFFEITGLSNNYLKGKIKMILNGNFETQEPLHRLQKDLALGLEISNNYRQPMPLASNVNEILKHARRLGYDNQDACCIYNRTRY</sequence>
<protein>
    <submittedName>
        <fullName evidence="4">Oxidoreductase GLYR1 homolog</fullName>
    </submittedName>
</protein>
<dbReference type="SUPFAM" id="SSF48179">
    <property type="entry name" value="6-phosphogluconate dehydrogenase C-terminal domain-like"/>
    <property type="match status" value="1"/>
</dbReference>
<gene>
    <name evidence="4" type="primary">LOC115879036</name>
</gene>
<comment type="similarity">
    <text evidence="1">Belongs to the HIBADH-related family. NP60 subfamily.</text>
</comment>
<accession>A0A6J2XJ72</accession>
<dbReference type="GO" id="GO:0031491">
    <property type="term" value="F:nucleosome binding"/>
    <property type="evidence" value="ECO:0007669"/>
    <property type="project" value="TreeGrafter"/>
</dbReference>
<feature type="domain" description="3-hydroxyisobutyrate dehydrogenase-like NAD-binding" evidence="2">
    <location>
        <begin position="86"/>
        <end position="194"/>
    </location>
</feature>
<dbReference type="AlphaFoldDB" id="A0A6J2XJ72"/>
<keyword evidence="3" id="KW-1185">Reference proteome</keyword>
<dbReference type="PANTHER" id="PTHR43580">
    <property type="entry name" value="OXIDOREDUCTASE GLYR1-RELATED"/>
    <property type="match status" value="1"/>
</dbReference>
<dbReference type="InterPro" id="IPR013328">
    <property type="entry name" value="6PGD_dom2"/>
</dbReference>
<dbReference type="InterPro" id="IPR008927">
    <property type="entry name" value="6-PGluconate_DH-like_C_sf"/>
</dbReference>
<dbReference type="Pfam" id="PF14833">
    <property type="entry name" value="NAD_binding_11"/>
    <property type="match status" value="1"/>
</dbReference>
<dbReference type="InterPro" id="IPR051265">
    <property type="entry name" value="HIBADH-related_NP60_sf"/>
</dbReference>
<dbReference type="GeneID" id="115879036"/>
<proteinExistence type="inferred from homology"/>
<reference evidence="4" key="1">
    <citation type="submission" date="2025-08" db="UniProtKB">
        <authorList>
            <consortium name="RefSeq"/>
        </authorList>
    </citation>
    <scope>IDENTIFICATION</scope>
    <source>
        <tissue evidence="4">Gonads</tissue>
    </source>
</reference>